<dbReference type="EMBL" id="HG676477">
    <property type="protein sequence ID" value="CDJ43996.1"/>
    <property type="molecule type" value="Genomic_DNA"/>
</dbReference>
<feature type="compositionally biased region" description="Basic and acidic residues" evidence="1">
    <location>
        <begin position="100"/>
        <end position="119"/>
    </location>
</feature>
<reference evidence="2" key="2">
    <citation type="submission" date="2013-10" db="EMBL/GenBank/DDBJ databases">
        <authorList>
            <person name="Aslett M."/>
        </authorList>
    </citation>
    <scope>NUCLEOTIDE SEQUENCE [LARGE SCALE GENOMIC DNA]</scope>
    <source>
        <strain evidence="2">Houghton</strain>
    </source>
</reference>
<dbReference type="Proteomes" id="UP000030747">
    <property type="component" value="Unassembled WGS sequence"/>
</dbReference>
<reference evidence="2" key="1">
    <citation type="submission" date="2013-10" db="EMBL/GenBank/DDBJ databases">
        <title>Genomic analysis of the causative agents of coccidiosis in chickens.</title>
        <authorList>
            <person name="Reid A.J."/>
            <person name="Blake D."/>
            <person name="Billington K."/>
            <person name="Browne H."/>
            <person name="Dunn M."/>
            <person name="Hung S."/>
            <person name="Kawahara F."/>
            <person name="Miranda-Saavedra D."/>
            <person name="Mourier T."/>
            <person name="Nagra H."/>
            <person name="Otto T.D."/>
            <person name="Rawlings N."/>
            <person name="Sanchez A."/>
            <person name="Sanders M."/>
            <person name="Subramaniam C."/>
            <person name="Tay Y."/>
            <person name="Dear P."/>
            <person name="Doerig C."/>
            <person name="Gruber A."/>
            <person name="Parkinson J."/>
            <person name="Shirley M."/>
            <person name="Wan K.L."/>
            <person name="Berriman M."/>
            <person name="Tomley F."/>
            <person name="Pain A."/>
        </authorList>
    </citation>
    <scope>NUCLEOTIDE SEQUENCE [LARGE SCALE GENOMIC DNA]</scope>
    <source>
        <strain evidence="2">Houghton</strain>
    </source>
</reference>
<name>U6L1E7_EIMTE</name>
<dbReference type="AlphaFoldDB" id="U6L1E7"/>
<proteinExistence type="predicted"/>
<dbReference type="VEuPathDB" id="ToxoDB:ETH_00008115"/>
<protein>
    <submittedName>
        <fullName evidence="2">Uncharacterized protein</fullName>
    </submittedName>
</protein>
<dbReference type="OMA" id="MQSYRPV"/>
<evidence type="ECO:0000313" key="3">
    <source>
        <dbReference type="Proteomes" id="UP000030747"/>
    </source>
</evidence>
<feature type="compositionally biased region" description="Basic and acidic residues" evidence="1">
    <location>
        <begin position="128"/>
        <end position="156"/>
    </location>
</feature>
<dbReference type="VEuPathDB" id="ToxoDB:ETH2_1584600"/>
<organism evidence="2 3">
    <name type="scientific">Eimeria tenella</name>
    <name type="common">Coccidian parasite</name>
    <dbReference type="NCBI Taxonomy" id="5802"/>
    <lineage>
        <taxon>Eukaryota</taxon>
        <taxon>Sar</taxon>
        <taxon>Alveolata</taxon>
        <taxon>Apicomplexa</taxon>
        <taxon>Conoidasida</taxon>
        <taxon>Coccidia</taxon>
        <taxon>Eucoccidiorida</taxon>
        <taxon>Eimeriorina</taxon>
        <taxon>Eimeriidae</taxon>
        <taxon>Eimeria</taxon>
    </lineage>
</organism>
<feature type="compositionally biased region" description="Acidic residues" evidence="1">
    <location>
        <begin position="83"/>
        <end position="99"/>
    </location>
</feature>
<sequence length="304" mass="32596">MQSYRPVNALSMCAAVLALSGGETHGFMVGRRASYQGSQPMEMTRKEAVSQATSLSPYDADEGSMQLQPPIFDSQESSFVEASGDEDSDDSDDDDDEKDEDKGKGKEEKKEEEKAEAHGGGHPPGGHPKPEGAGKGKEEAGKGEGGEAHEHEKEGGGAKGHKEKKGGEEEGKKEKKRGLQHPHSENLLTSPEEQSKFIRTSFEKATSQSYKAMKKLVKVMDFLNGVVALLNQIIQLAPPSAPFSDTVMLESGGKKLSLRALLDEATGVRNSVDNLFTTLLSAKHFIIGSINRAIPARPVAPPGK</sequence>
<gene>
    <name evidence="2" type="ORF">ETH_00008115</name>
</gene>
<dbReference type="GeneID" id="25250825"/>
<accession>U6L1E7</accession>
<evidence type="ECO:0000313" key="2">
    <source>
        <dbReference type="EMBL" id="CDJ43996.1"/>
    </source>
</evidence>
<keyword evidence="3" id="KW-1185">Reference proteome</keyword>
<feature type="region of interest" description="Disordered" evidence="1">
    <location>
        <begin position="37"/>
        <end position="194"/>
    </location>
</feature>
<dbReference type="OrthoDB" id="346920at2759"/>
<dbReference type="RefSeq" id="XP_013234745.1">
    <property type="nucleotide sequence ID" value="XM_013379291.1"/>
</dbReference>
<evidence type="ECO:0000256" key="1">
    <source>
        <dbReference type="SAM" id="MobiDB-lite"/>
    </source>
</evidence>